<keyword evidence="2" id="KW-1185">Reference proteome</keyword>
<gene>
    <name evidence="1" type="ORF">GM661_09485</name>
</gene>
<evidence type="ECO:0000313" key="1">
    <source>
        <dbReference type="EMBL" id="QTL98195.1"/>
    </source>
</evidence>
<dbReference type="KEGG" id="ifn:GM661_09485"/>
<name>A0A8A7KDL7_9FIRM</name>
<sequence length="99" mass="11288">MVKEKSNSNTIENTSAKFLINASNQANLTDVNDISAYQINSVFIFIDPYRLENFKIEGAPELEVDMDEKGHVWINAQEYELIEIKPGISIFGIVKHKKE</sequence>
<dbReference type="EMBL" id="CP046640">
    <property type="protein sequence ID" value="QTL98195.1"/>
    <property type="molecule type" value="Genomic_DNA"/>
</dbReference>
<accession>A0A8A7KDL7</accession>
<proteinExistence type="predicted"/>
<dbReference type="RefSeq" id="WP_125990398.1">
    <property type="nucleotide sequence ID" value="NZ_CP046640.1"/>
</dbReference>
<organism evidence="1 2">
    <name type="scientific">Iocasia fonsfrigidae</name>
    <dbReference type="NCBI Taxonomy" id="2682810"/>
    <lineage>
        <taxon>Bacteria</taxon>
        <taxon>Bacillati</taxon>
        <taxon>Bacillota</taxon>
        <taxon>Clostridia</taxon>
        <taxon>Halanaerobiales</taxon>
        <taxon>Halanaerobiaceae</taxon>
        <taxon>Iocasia</taxon>
    </lineage>
</organism>
<dbReference type="AlphaFoldDB" id="A0A8A7KDL7"/>
<reference evidence="1" key="1">
    <citation type="submission" date="2019-12" db="EMBL/GenBank/DDBJ databases">
        <authorList>
            <person name="zhang j."/>
            <person name="sun C.M."/>
        </authorList>
    </citation>
    <scope>NUCLEOTIDE SEQUENCE</scope>
    <source>
        <strain evidence="1">NS-1</strain>
    </source>
</reference>
<dbReference type="Proteomes" id="UP000665020">
    <property type="component" value="Chromosome"/>
</dbReference>
<evidence type="ECO:0000313" key="2">
    <source>
        <dbReference type="Proteomes" id="UP000665020"/>
    </source>
</evidence>
<protein>
    <submittedName>
        <fullName evidence="1">Uncharacterized protein</fullName>
    </submittedName>
</protein>